<sequence length="130" mass="14574">METSIVGRIASARCPPMLSGQYQTKQRAVEIRRDHFIVTNTSQVCSRHFVTADLIESPTPAGRLQPGAVPVLFHWNNYNIPTPRLGVWERTDRPPNTDLQTDPDEDDPGPCHEHDYRASTEPAALDLSLN</sequence>
<dbReference type="Proteomes" id="UP001476798">
    <property type="component" value="Unassembled WGS sequence"/>
</dbReference>
<evidence type="ECO:0000313" key="3">
    <source>
        <dbReference type="Proteomes" id="UP001476798"/>
    </source>
</evidence>
<evidence type="ECO:0008006" key="4">
    <source>
        <dbReference type="Google" id="ProtNLM"/>
    </source>
</evidence>
<dbReference type="EMBL" id="JAHRIO010071440">
    <property type="protein sequence ID" value="MEQ2182028.1"/>
    <property type="molecule type" value="Genomic_DNA"/>
</dbReference>
<dbReference type="SUPFAM" id="SSF57716">
    <property type="entry name" value="Glucocorticoid receptor-like (DNA-binding domain)"/>
    <property type="match status" value="1"/>
</dbReference>
<evidence type="ECO:0000313" key="2">
    <source>
        <dbReference type="EMBL" id="MEQ2182028.1"/>
    </source>
</evidence>
<comment type="caution">
    <text evidence="2">The sequence shown here is derived from an EMBL/GenBank/DDBJ whole genome shotgun (WGS) entry which is preliminary data.</text>
</comment>
<gene>
    <name evidence="2" type="ORF">GOODEAATRI_017821</name>
</gene>
<proteinExistence type="predicted"/>
<reference evidence="2 3" key="1">
    <citation type="submission" date="2021-06" db="EMBL/GenBank/DDBJ databases">
        <authorList>
            <person name="Palmer J.M."/>
        </authorList>
    </citation>
    <scope>NUCLEOTIDE SEQUENCE [LARGE SCALE GENOMIC DNA]</scope>
    <source>
        <strain evidence="2 3">GA_2019</strain>
        <tissue evidence="2">Muscle</tissue>
    </source>
</reference>
<evidence type="ECO:0000256" key="1">
    <source>
        <dbReference type="SAM" id="MobiDB-lite"/>
    </source>
</evidence>
<keyword evidence="3" id="KW-1185">Reference proteome</keyword>
<feature type="region of interest" description="Disordered" evidence="1">
    <location>
        <begin position="84"/>
        <end position="130"/>
    </location>
</feature>
<accession>A0ABV0PEY7</accession>
<name>A0ABV0PEY7_9TELE</name>
<organism evidence="2 3">
    <name type="scientific">Goodea atripinnis</name>
    <dbReference type="NCBI Taxonomy" id="208336"/>
    <lineage>
        <taxon>Eukaryota</taxon>
        <taxon>Metazoa</taxon>
        <taxon>Chordata</taxon>
        <taxon>Craniata</taxon>
        <taxon>Vertebrata</taxon>
        <taxon>Euteleostomi</taxon>
        <taxon>Actinopterygii</taxon>
        <taxon>Neopterygii</taxon>
        <taxon>Teleostei</taxon>
        <taxon>Neoteleostei</taxon>
        <taxon>Acanthomorphata</taxon>
        <taxon>Ovalentaria</taxon>
        <taxon>Atherinomorphae</taxon>
        <taxon>Cyprinodontiformes</taxon>
        <taxon>Goodeidae</taxon>
        <taxon>Goodea</taxon>
    </lineage>
</organism>
<protein>
    <recommendedName>
        <fullName evidence="4">THAP-type domain-containing protein</fullName>
    </recommendedName>
</protein>
<feature type="compositionally biased region" description="Basic and acidic residues" evidence="1">
    <location>
        <begin position="109"/>
        <end position="118"/>
    </location>
</feature>